<organism evidence="3">
    <name type="scientific">marine metagenome</name>
    <dbReference type="NCBI Taxonomy" id="408172"/>
    <lineage>
        <taxon>unclassified sequences</taxon>
        <taxon>metagenomes</taxon>
        <taxon>ecological metagenomes</taxon>
    </lineage>
</organism>
<dbReference type="SUPFAM" id="SSF53062">
    <property type="entry name" value="PTS system fructose IIA component-like"/>
    <property type="match status" value="1"/>
</dbReference>
<evidence type="ECO:0000256" key="1">
    <source>
        <dbReference type="ARBA" id="ARBA00022679"/>
    </source>
</evidence>
<dbReference type="PANTHER" id="PTHR33799:SF1">
    <property type="entry name" value="PTS SYSTEM MANNOSE-SPECIFIC EIIAB COMPONENT-RELATED"/>
    <property type="match status" value="1"/>
</dbReference>
<proteinExistence type="predicted"/>
<dbReference type="GO" id="GO:0016020">
    <property type="term" value="C:membrane"/>
    <property type="evidence" value="ECO:0007669"/>
    <property type="project" value="InterPro"/>
</dbReference>
<dbReference type="GO" id="GO:0009401">
    <property type="term" value="P:phosphoenolpyruvate-dependent sugar phosphotransferase system"/>
    <property type="evidence" value="ECO:0007669"/>
    <property type="project" value="InterPro"/>
</dbReference>
<dbReference type="GO" id="GO:0016740">
    <property type="term" value="F:transferase activity"/>
    <property type="evidence" value="ECO:0007669"/>
    <property type="project" value="UniProtKB-KW"/>
</dbReference>
<dbReference type="AlphaFoldDB" id="A0A382V411"/>
<dbReference type="InterPro" id="IPR051471">
    <property type="entry name" value="Bacterial_PTS_sugar_comp"/>
</dbReference>
<sequence>MSVSILIISDGDIGASLISTAKQMIGHSTLKIKALNANIDLDSKIEATLDELYTKASSLVKEIDQGDGVLILTDLFGSTPSNIARRLYDKNNISIVTGVNLSMIICILNSP</sequence>
<dbReference type="InterPro" id="IPR036662">
    <property type="entry name" value="PTS_EIIA_man-typ_sf"/>
</dbReference>
<dbReference type="EMBL" id="UINC01149024">
    <property type="protein sequence ID" value="SVD41233.1"/>
    <property type="molecule type" value="Genomic_DNA"/>
</dbReference>
<dbReference type="PROSITE" id="PS51096">
    <property type="entry name" value="PTS_EIIA_TYPE_4"/>
    <property type="match status" value="1"/>
</dbReference>
<keyword evidence="1" id="KW-0808">Transferase</keyword>
<reference evidence="3" key="1">
    <citation type="submission" date="2018-05" db="EMBL/GenBank/DDBJ databases">
        <authorList>
            <person name="Lanie J.A."/>
            <person name="Ng W.-L."/>
            <person name="Kazmierczak K.M."/>
            <person name="Andrzejewski T.M."/>
            <person name="Davidsen T.M."/>
            <person name="Wayne K.J."/>
            <person name="Tettelin H."/>
            <person name="Glass J.I."/>
            <person name="Rusch D."/>
            <person name="Podicherti R."/>
            <person name="Tsui H.-C.T."/>
            <person name="Winkler M.E."/>
        </authorList>
    </citation>
    <scope>NUCLEOTIDE SEQUENCE</scope>
</reference>
<accession>A0A382V411</accession>
<dbReference type="InterPro" id="IPR004701">
    <property type="entry name" value="PTS_EIIA_man-typ"/>
</dbReference>
<feature type="non-terminal residue" evidence="3">
    <location>
        <position position="111"/>
    </location>
</feature>
<gene>
    <name evidence="3" type="ORF">METZ01_LOCUS394087</name>
</gene>
<dbReference type="Gene3D" id="3.40.50.510">
    <property type="entry name" value="Phosphotransferase system, mannose-type IIA component"/>
    <property type="match status" value="1"/>
</dbReference>
<evidence type="ECO:0000259" key="2">
    <source>
        <dbReference type="PROSITE" id="PS51096"/>
    </source>
</evidence>
<name>A0A382V411_9ZZZZ</name>
<feature type="domain" description="PTS EIIA type-4" evidence="2">
    <location>
        <begin position="2"/>
        <end position="111"/>
    </location>
</feature>
<protein>
    <recommendedName>
        <fullName evidence="2">PTS EIIA type-4 domain-containing protein</fullName>
    </recommendedName>
</protein>
<evidence type="ECO:0000313" key="3">
    <source>
        <dbReference type="EMBL" id="SVD41233.1"/>
    </source>
</evidence>
<dbReference type="PANTHER" id="PTHR33799">
    <property type="entry name" value="PTS PERMEASE-RELATED-RELATED"/>
    <property type="match status" value="1"/>
</dbReference>
<dbReference type="Pfam" id="PF03610">
    <property type="entry name" value="EIIA-man"/>
    <property type="match status" value="1"/>
</dbReference>